<dbReference type="STRING" id="797303.Natpe_0364"/>
<evidence type="ECO:0000256" key="1">
    <source>
        <dbReference type="SAM" id="MobiDB-lite"/>
    </source>
</evidence>
<evidence type="ECO:0000313" key="2">
    <source>
        <dbReference type="EMBL" id="AGB30296.1"/>
    </source>
</evidence>
<dbReference type="eggNOG" id="arCOG07527">
    <property type="taxonomic scope" value="Archaea"/>
</dbReference>
<proteinExistence type="predicted"/>
<dbReference type="RefSeq" id="WP_015298689.1">
    <property type="nucleotide sequence ID" value="NC_019962.1"/>
</dbReference>
<dbReference type="KEGG" id="npe:Natpe_0364"/>
<dbReference type="HOGENOM" id="CLU_884565_0_0_2"/>
<reference evidence="3" key="1">
    <citation type="submission" date="2012-02" db="EMBL/GenBank/DDBJ databases">
        <title>Complete sequence of chromosome of Natrinema pellirubrum DSM 15624.</title>
        <authorList>
            <person name="Lucas S."/>
            <person name="Han J."/>
            <person name="Lapidus A."/>
            <person name="Cheng J.-F."/>
            <person name="Goodwin L."/>
            <person name="Pitluck S."/>
            <person name="Peters L."/>
            <person name="Teshima H."/>
            <person name="Detter J.C."/>
            <person name="Han C."/>
            <person name="Tapia R."/>
            <person name="Land M."/>
            <person name="Hauser L."/>
            <person name="Kyrpides N."/>
            <person name="Ivanova N."/>
            <person name="Pagani I."/>
            <person name="Sproer C."/>
            <person name="Anderson I."/>
            <person name="Woyke T."/>
        </authorList>
    </citation>
    <scope>NUCLEOTIDE SEQUENCE [LARGE SCALE GENOMIC DNA]</scope>
    <source>
        <strain evidence="3">DSM 15624 / JCM 10476 / NCIMB 786</strain>
    </source>
</reference>
<dbReference type="EMBL" id="CP003372">
    <property type="protein sequence ID" value="AGB30296.1"/>
    <property type="molecule type" value="Genomic_DNA"/>
</dbReference>
<name>L0JJ00_NATP1</name>
<feature type="region of interest" description="Disordered" evidence="1">
    <location>
        <begin position="173"/>
        <end position="193"/>
    </location>
</feature>
<gene>
    <name evidence="2" type="ordered locus">Natpe_0364</name>
</gene>
<protein>
    <submittedName>
        <fullName evidence="2">Uncharacterized protein</fullName>
    </submittedName>
</protein>
<dbReference type="PROSITE" id="PS51318">
    <property type="entry name" value="TAT"/>
    <property type="match status" value="1"/>
</dbReference>
<dbReference type="InterPro" id="IPR031033">
    <property type="entry name" value="Halocin_C8_dom"/>
</dbReference>
<feature type="compositionally biased region" description="Polar residues" evidence="1">
    <location>
        <begin position="177"/>
        <end position="193"/>
    </location>
</feature>
<dbReference type="GeneID" id="31829837"/>
<sequence>MSDESQDSEFNRRDILKTGAITGIASVGLIGVSGVGSATGDGELNSGDIDDLNVIDTNKLSESETEDALEVVKRSEIGNPFVDDVKDKHGLEEAGAFATQVITSNESINEKNPVVIIFGLKPKEETHKAGIIYAVTVDGESGGRNTAIARGMVSTEQAMDSGVSEVMDYAPDGENGAKSNGTYEVEPSSDNLSTQSFHDTIGQETCIAIIVTACEKFGDNIQRSQCAGVCTSVGPSGPVGYTACLAFCAAAVEVIQRHGCSAGGSALCSYIFD</sequence>
<dbReference type="Proteomes" id="UP000010843">
    <property type="component" value="Chromosome"/>
</dbReference>
<dbReference type="NCBIfam" id="TIGR04449">
    <property type="entry name" value="halocin_C8_dom"/>
    <property type="match status" value="1"/>
</dbReference>
<evidence type="ECO:0000313" key="3">
    <source>
        <dbReference type="Proteomes" id="UP000010843"/>
    </source>
</evidence>
<accession>L0JJ00</accession>
<organism evidence="2 3">
    <name type="scientific">Natrinema pellirubrum (strain DSM 15624 / CIP 106293 / JCM 10476 / NCIMB 786 / 157)</name>
    <dbReference type="NCBI Taxonomy" id="797303"/>
    <lineage>
        <taxon>Archaea</taxon>
        <taxon>Methanobacteriati</taxon>
        <taxon>Methanobacteriota</taxon>
        <taxon>Stenosarchaea group</taxon>
        <taxon>Halobacteria</taxon>
        <taxon>Halobacteriales</taxon>
        <taxon>Natrialbaceae</taxon>
        <taxon>Natrinema</taxon>
    </lineage>
</organism>
<dbReference type="AlphaFoldDB" id="L0JJ00"/>
<dbReference type="InterPro" id="IPR006311">
    <property type="entry name" value="TAT_signal"/>
</dbReference>